<name>A0A0F8YMN9_9ZZZZ</name>
<feature type="transmembrane region" description="Helical" evidence="1">
    <location>
        <begin position="15"/>
        <end position="37"/>
    </location>
</feature>
<organism evidence="2">
    <name type="scientific">marine sediment metagenome</name>
    <dbReference type="NCBI Taxonomy" id="412755"/>
    <lineage>
        <taxon>unclassified sequences</taxon>
        <taxon>metagenomes</taxon>
        <taxon>ecological metagenomes</taxon>
    </lineage>
</organism>
<feature type="non-terminal residue" evidence="2">
    <location>
        <position position="1"/>
    </location>
</feature>
<dbReference type="AlphaFoldDB" id="A0A0F8YMN9"/>
<evidence type="ECO:0000256" key="1">
    <source>
        <dbReference type="SAM" id="Phobius"/>
    </source>
</evidence>
<keyword evidence="1" id="KW-0812">Transmembrane</keyword>
<accession>A0A0F8YMN9</accession>
<sequence length="103" mass="11514">WNGGWVDEDNWDVIFYVYAAPVIVTPTTIALSITTFIPTVSTPRLVTPGTLALVLTTFIIEAIVVSDWVGLTLTRRNLDLSLESRDFSLGLNSRSFDLTLQRR</sequence>
<feature type="transmembrane region" description="Helical" evidence="1">
    <location>
        <begin position="49"/>
        <end position="71"/>
    </location>
</feature>
<keyword evidence="1" id="KW-1133">Transmembrane helix</keyword>
<dbReference type="EMBL" id="LAZR01052581">
    <property type="protein sequence ID" value="KKK82637.1"/>
    <property type="molecule type" value="Genomic_DNA"/>
</dbReference>
<protein>
    <submittedName>
        <fullName evidence="2">Uncharacterized protein</fullName>
    </submittedName>
</protein>
<reference evidence="2" key="1">
    <citation type="journal article" date="2015" name="Nature">
        <title>Complex archaea that bridge the gap between prokaryotes and eukaryotes.</title>
        <authorList>
            <person name="Spang A."/>
            <person name="Saw J.H."/>
            <person name="Jorgensen S.L."/>
            <person name="Zaremba-Niedzwiedzka K."/>
            <person name="Martijn J."/>
            <person name="Lind A.E."/>
            <person name="van Eijk R."/>
            <person name="Schleper C."/>
            <person name="Guy L."/>
            <person name="Ettema T.J."/>
        </authorList>
    </citation>
    <scope>NUCLEOTIDE SEQUENCE</scope>
</reference>
<evidence type="ECO:0000313" key="2">
    <source>
        <dbReference type="EMBL" id="KKK82637.1"/>
    </source>
</evidence>
<proteinExistence type="predicted"/>
<gene>
    <name evidence="2" type="ORF">LCGC14_2801370</name>
</gene>
<keyword evidence="1" id="KW-0472">Membrane</keyword>
<comment type="caution">
    <text evidence="2">The sequence shown here is derived from an EMBL/GenBank/DDBJ whole genome shotgun (WGS) entry which is preliminary data.</text>
</comment>